<dbReference type="AlphaFoldDB" id="E2SAB7"/>
<dbReference type="eggNOG" id="ENOG5031INW">
    <property type="taxonomic scope" value="Bacteria"/>
</dbReference>
<evidence type="ECO:0000313" key="3">
    <source>
        <dbReference type="EMBL" id="EFQ84191.1"/>
    </source>
</evidence>
<organism evidence="3 4">
    <name type="scientific">Aeromicrobium marinum DSM 15272</name>
    <dbReference type="NCBI Taxonomy" id="585531"/>
    <lineage>
        <taxon>Bacteria</taxon>
        <taxon>Bacillati</taxon>
        <taxon>Actinomycetota</taxon>
        <taxon>Actinomycetes</taxon>
        <taxon>Propionibacteriales</taxon>
        <taxon>Nocardioidaceae</taxon>
        <taxon>Aeromicrobium</taxon>
    </lineage>
</organism>
<feature type="compositionally biased region" description="Basic and acidic residues" evidence="1">
    <location>
        <begin position="1"/>
        <end position="23"/>
    </location>
</feature>
<name>E2SAB7_9ACTN</name>
<evidence type="ECO:0000256" key="1">
    <source>
        <dbReference type="SAM" id="MobiDB-lite"/>
    </source>
</evidence>
<dbReference type="EMBL" id="ACLF03000003">
    <property type="protein sequence ID" value="EFQ84191.1"/>
    <property type="molecule type" value="Genomic_DNA"/>
</dbReference>
<feature type="compositionally biased region" description="Basic and acidic residues" evidence="1">
    <location>
        <begin position="268"/>
        <end position="283"/>
    </location>
</feature>
<dbReference type="InterPro" id="IPR021421">
    <property type="entry name" value="DUF3071"/>
</dbReference>
<comment type="caution">
    <text evidence="3">The sequence shown here is derived from an EMBL/GenBank/DDBJ whole genome shotgun (WGS) entry which is preliminary data.</text>
</comment>
<accession>E2SAB7</accession>
<dbReference type="RefSeq" id="WP_007077929.1">
    <property type="nucleotide sequence ID" value="NZ_CM001024.1"/>
</dbReference>
<keyword evidence="4" id="KW-1185">Reference proteome</keyword>
<dbReference type="HOGENOM" id="CLU_021151_1_0_11"/>
<feature type="region of interest" description="Disordered" evidence="1">
    <location>
        <begin position="1"/>
        <end position="24"/>
    </location>
</feature>
<sequence length="313" mass="34148">MRELGPDRLSHDGTHLLARDPRTGEQFSLPVDDRLRRLLDLAAARTRSGRADGQMEITMESSLSPRDIQSRIRRGESPASVADSAGVPVERIAGFAAPVLAERQYMCEQARTTPIRRKHVGGAGVAMGTLVDEHVVATGGVPEDVEWDAWRREDGRWTVTVRPSGAETAATFLFDVKSRYVLPADEAAHDLVGDVALPDSSDMAIADAVRPEPVVTAAEVAAETAAEDLALHAPVASLKEARDRRAQGQLSLADLTDPSDHQLSLPDSRVEPEPAERQDAHDPADDEDGRNRKKHERRRVPSWDEIMFGGKDA</sequence>
<reference evidence="3" key="1">
    <citation type="submission" date="2010-08" db="EMBL/GenBank/DDBJ databases">
        <authorList>
            <person name="Muzny D."/>
            <person name="Qin X."/>
            <person name="Buhay C."/>
            <person name="Dugan-Rocha S."/>
            <person name="Ding Y."/>
            <person name="Chen G."/>
            <person name="Hawes A."/>
            <person name="Holder M."/>
            <person name="Jhangiani S."/>
            <person name="Johnson A."/>
            <person name="Khan Z."/>
            <person name="Li Z."/>
            <person name="Liu W."/>
            <person name="Liu X."/>
            <person name="Perez L."/>
            <person name="Shen H."/>
            <person name="Wang Q."/>
            <person name="Watt J."/>
            <person name="Xi L."/>
            <person name="Xin Y."/>
            <person name="Zhou J."/>
            <person name="Deng J."/>
            <person name="Jiang H."/>
            <person name="Liu Y."/>
            <person name="Qu J."/>
            <person name="Song X.-Z."/>
            <person name="Zhang L."/>
            <person name="Villasana D."/>
            <person name="Johnson A."/>
            <person name="Liu J."/>
            <person name="Liyanage D."/>
            <person name="Lorensuhewa L."/>
            <person name="Robinson T."/>
            <person name="Song A."/>
            <person name="Song B.-B."/>
            <person name="Dinh H."/>
            <person name="Thornton R."/>
            <person name="Coyle M."/>
            <person name="Francisco L."/>
            <person name="Jackson L."/>
            <person name="Javaid M."/>
            <person name="Korchina V."/>
            <person name="Kovar C."/>
            <person name="Mata R."/>
            <person name="Mathew T."/>
            <person name="Ngo R."/>
            <person name="Nguyen L."/>
            <person name="Nguyen N."/>
            <person name="Okwuonu G."/>
            <person name="Ongeri F."/>
            <person name="Pham C."/>
            <person name="Simmons D."/>
            <person name="Wilczek-Boney K."/>
            <person name="Hale W."/>
            <person name="Jakkamsetti A."/>
            <person name="Pham P."/>
            <person name="Ruth R."/>
            <person name="San Lucas F."/>
            <person name="Warren J."/>
            <person name="Zhang J."/>
            <person name="Zhao Z."/>
            <person name="Zhou C."/>
            <person name="Zhu D."/>
            <person name="Lee S."/>
            <person name="Bess C."/>
            <person name="Blankenburg K."/>
            <person name="Forbes L."/>
            <person name="Fu Q."/>
            <person name="Gubbala S."/>
            <person name="Hirani K."/>
            <person name="Jayaseelan J.C."/>
            <person name="Lara F."/>
            <person name="Munidasa M."/>
            <person name="Palculict T."/>
            <person name="Patil S."/>
            <person name="Pu L.-L."/>
            <person name="Saada N."/>
            <person name="Tang L."/>
            <person name="Weissenberger G."/>
            <person name="Zhu Y."/>
            <person name="Hemphill L."/>
            <person name="Shang Y."/>
            <person name="Youmans B."/>
            <person name="Ayvaz T."/>
            <person name="Ross M."/>
            <person name="Santibanez J."/>
            <person name="Aqrawi P."/>
            <person name="Gross S."/>
            <person name="Joshi V."/>
            <person name="Fowler G."/>
            <person name="Nazareth L."/>
            <person name="Reid J."/>
            <person name="Worley K."/>
            <person name="Petrosino J."/>
            <person name="Highlander S."/>
            <person name="Gibbs R."/>
        </authorList>
    </citation>
    <scope>NUCLEOTIDE SEQUENCE [LARGE SCALE GENOMIC DNA]</scope>
    <source>
        <strain evidence="3">DSM 15272</strain>
    </source>
</reference>
<feature type="compositionally biased region" description="Basic residues" evidence="1">
    <location>
        <begin position="291"/>
        <end position="300"/>
    </location>
</feature>
<dbReference type="STRING" id="585531.HMPREF0063_10907"/>
<dbReference type="NCBIfam" id="NF040712">
    <property type="entry name" value="SepH"/>
    <property type="match status" value="1"/>
</dbReference>
<evidence type="ECO:0000259" key="2">
    <source>
        <dbReference type="Pfam" id="PF11268"/>
    </source>
</evidence>
<feature type="domain" description="DUF3071" evidence="2">
    <location>
        <begin position="1"/>
        <end position="172"/>
    </location>
</feature>
<protein>
    <recommendedName>
        <fullName evidence="2">DUF3071 domain-containing protein</fullName>
    </recommendedName>
</protein>
<feature type="region of interest" description="Disordered" evidence="1">
    <location>
        <begin position="247"/>
        <end position="313"/>
    </location>
</feature>
<dbReference type="InterPro" id="IPR047682">
    <property type="entry name" value="SepH-like"/>
</dbReference>
<dbReference type="Pfam" id="PF11268">
    <property type="entry name" value="DUF3071"/>
    <property type="match status" value="1"/>
</dbReference>
<gene>
    <name evidence="3" type="ORF">HMPREF0063_10907</name>
</gene>
<evidence type="ECO:0000313" key="4">
    <source>
        <dbReference type="Proteomes" id="UP000003111"/>
    </source>
</evidence>
<proteinExistence type="predicted"/>
<dbReference type="Proteomes" id="UP000003111">
    <property type="component" value="Unassembled WGS sequence"/>
</dbReference>